<dbReference type="Gene3D" id="2.60.40.10">
    <property type="entry name" value="Immunoglobulins"/>
    <property type="match status" value="1"/>
</dbReference>
<dbReference type="Proteomes" id="UP001500596">
    <property type="component" value="Unassembled WGS sequence"/>
</dbReference>
<dbReference type="EMBL" id="BAAAPK010000001">
    <property type="protein sequence ID" value="GAA1669530.1"/>
    <property type="molecule type" value="Genomic_DNA"/>
</dbReference>
<evidence type="ECO:0000259" key="2">
    <source>
        <dbReference type="SMART" id="SM00409"/>
    </source>
</evidence>
<reference evidence="4" key="1">
    <citation type="journal article" date="2019" name="Int. J. Syst. Evol. Microbiol.">
        <title>The Global Catalogue of Microorganisms (GCM) 10K type strain sequencing project: providing services to taxonomists for standard genome sequencing and annotation.</title>
        <authorList>
            <consortium name="The Broad Institute Genomics Platform"/>
            <consortium name="The Broad Institute Genome Sequencing Center for Infectious Disease"/>
            <person name="Wu L."/>
            <person name="Ma J."/>
        </authorList>
    </citation>
    <scope>NUCLEOTIDE SEQUENCE [LARGE SCALE GENOMIC DNA]</scope>
    <source>
        <strain evidence="4">JCM 15575</strain>
    </source>
</reference>
<protein>
    <recommendedName>
        <fullName evidence="2">Immunoglobulin domain-containing protein</fullName>
    </recommendedName>
</protein>
<keyword evidence="1" id="KW-0732">Signal</keyword>
<dbReference type="InterPro" id="IPR003599">
    <property type="entry name" value="Ig_sub"/>
</dbReference>
<gene>
    <name evidence="3" type="ORF">GCM10009807_12090</name>
</gene>
<dbReference type="SMART" id="SM00409">
    <property type="entry name" value="IG"/>
    <property type="match status" value="1"/>
</dbReference>
<dbReference type="SUPFAM" id="SSF48726">
    <property type="entry name" value="Immunoglobulin"/>
    <property type="match status" value="1"/>
</dbReference>
<feature type="chain" id="PRO_5045632934" description="Immunoglobulin domain-containing protein" evidence="1">
    <location>
        <begin position="30"/>
        <end position="542"/>
    </location>
</feature>
<keyword evidence="4" id="KW-1185">Reference proteome</keyword>
<proteinExistence type="predicted"/>
<dbReference type="InterPro" id="IPR036179">
    <property type="entry name" value="Ig-like_dom_sf"/>
</dbReference>
<organism evidence="3 4">
    <name type="scientific">Microbacterium lacus</name>
    <dbReference type="NCBI Taxonomy" id="415217"/>
    <lineage>
        <taxon>Bacteria</taxon>
        <taxon>Bacillati</taxon>
        <taxon>Actinomycetota</taxon>
        <taxon>Actinomycetes</taxon>
        <taxon>Micrococcales</taxon>
        <taxon>Microbacteriaceae</taxon>
        <taxon>Microbacterium</taxon>
    </lineage>
</organism>
<feature type="signal peptide" evidence="1">
    <location>
        <begin position="1"/>
        <end position="29"/>
    </location>
</feature>
<comment type="caution">
    <text evidence="3">The sequence shown here is derived from an EMBL/GenBank/DDBJ whole genome shotgun (WGS) entry which is preliminary data.</text>
</comment>
<dbReference type="InterPro" id="IPR013783">
    <property type="entry name" value="Ig-like_fold"/>
</dbReference>
<dbReference type="RefSeq" id="WP_344052632.1">
    <property type="nucleotide sequence ID" value="NZ_BAAAPK010000001.1"/>
</dbReference>
<evidence type="ECO:0000313" key="3">
    <source>
        <dbReference type="EMBL" id="GAA1669530.1"/>
    </source>
</evidence>
<evidence type="ECO:0000256" key="1">
    <source>
        <dbReference type="SAM" id="SignalP"/>
    </source>
</evidence>
<accession>A0ABP4SH84</accession>
<feature type="domain" description="Immunoglobulin" evidence="2">
    <location>
        <begin position="209"/>
        <end position="289"/>
    </location>
</feature>
<evidence type="ECO:0000313" key="4">
    <source>
        <dbReference type="Proteomes" id="UP001500596"/>
    </source>
</evidence>
<name>A0ABP4SH84_9MICO</name>
<sequence length="542" mass="54831">MKISLKWRAALAGAIAIALVGGGAAAANAADGDILNPQSNGSAGSFYIWDGNTGEFADGDPARSYARNEGLIIAGSKTDVLAEIPVPAAAVAGGYDQVYRFVARSNELSGGTNTWRGYSSTFVAGPNGGLLTDDFQLDSKLQGNNGGVDTVFTEGGDWYVGLAFTKNNGVTPIVSIYRTIHVDAATDRWTVDPVETAAPVAAPVVTTQPTSVAVTAGADAVFTAAASGDPTVQWQSSTDGTSWSNVSGATNATLTVASVTVAQSLTKFRAVFTNASGSVTTNEVQLTVTAPVTEPTDATDAGTKQTLAAPVDGVVTLTGVPAGTYTAYAWSTPVNLGSVVVPASGIATITVPSALQDGNAHTIALLQADNTVVAWGNVVVPAPEFALETETPLTAEVTVSGKFALEGVRTAPLPLGTAKRGATTAPVALGAFTVTDDRNDLKGWTLNATVADFTNAAGETIPGSALGLAAKKVGDAVDGVTTRSAAKVAGDEWASTLVAEGAAGSTTLEDGTQFDADLTFKAPKTAKKGTYTSTLTLTLASK</sequence>